<accession>A0A286FXU7</accession>
<dbReference type="EMBL" id="OCNH01000002">
    <property type="protein sequence ID" value="SOD88070.1"/>
    <property type="molecule type" value="Genomic_DNA"/>
</dbReference>
<dbReference type="OrthoDB" id="9885131at2"/>
<evidence type="ECO:0000313" key="1">
    <source>
        <dbReference type="EMBL" id="SOD88070.1"/>
    </source>
</evidence>
<dbReference type="Proteomes" id="UP000219452">
    <property type="component" value="Unassembled WGS sequence"/>
</dbReference>
<evidence type="ECO:0000313" key="2">
    <source>
        <dbReference type="Proteomes" id="UP000219452"/>
    </source>
</evidence>
<dbReference type="RefSeq" id="WP_144035898.1">
    <property type="nucleotide sequence ID" value="NZ_OCNH01000002.1"/>
</dbReference>
<proteinExistence type="predicted"/>
<gene>
    <name evidence="1" type="ORF">SAMN06269250_2483</name>
</gene>
<reference evidence="2" key="1">
    <citation type="submission" date="2017-09" db="EMBL/GenBank/DDBJ databases">
        <authorList>
            <person name="Varghese N."/>
            <person name="Submissions S."/>
        </authorList>
    </citation>
    <scope>NUCLEOTIDE SEQUENCE [LARGE SCALE GENOMIC DNA]</scope>
    <source>
        <strain evidence="2">DSM 29961</strain>
    </source>
</reference>
<dbReference type="AlphaFoldDB" id="A0A286FXU7"/>
<name>A0A286FXU7_9BACT</name>
<keyword evidence="2" id="KW-1185">Reference proteome</keyword>
<sequence>MELVHPPNTSPKGGAALFRWILEQRKLEGSKPRELTEGQKAAIAKLKKRNAERGTTVIKDCCVPAINSLGR</sequence>
<organism evidence="1 2">
    <name type="scientific">Spirosoma fluviale</name>
    <dbReference type="NCBI Taxonomy" id="1597977"/>
    <lineage>
        <taxon>Bacteria</taxon>
        <taxon>Pseudomonadati</taxon>
        <taxon>Bacteroidota</taxon>
        <taxon>Cytophagia</taxon>
        <taxon>Cytophagales</taxon>
        <taxon>Cytophagaceae</taxon>
        <taxon>Spirosoma</taxon>
    </lineage>
</organism>
<protein>
    <submittedName>
        <fullName evidence="1">Uncharacterized protein</fullName>
    </submittedName>
</protein>